<dbReference type="GO" id="GO:0016020">
    <property type="term" value="C:membrane"/>
    <property type="evidence" value="ECO:0007669"/>
    <property type="project" value="TreeGrafter"/>
</dbReference>
<dbReference type="SUPFAM" id="SSF53474">
    <property type="entry name" value="alpha/beta-Hydrolases"/>
    <property type="match status" value="1"/>
</dbReference>
<dbReference type="Proteomes" id="UP000028680">
    <property type="component" value="Chromosome"/>
</dbReference>
<keyword evidence="2" id="KW-0378">Hydrolase</keyword>
<dbReference type="GO" id="GO:0016787">
    <property type="term" value="F:hydrolase activity"/>
    <property type="evidence" value="ECO:0007669"/>
    <property type="project" value="UniProtKB-KW"/>
</dbReference>
<evidence type="ECO:0000259" key="1">
    <source>
        <dbReference type="Pfam" id="PF12697"/>
    </source>
</evidence>
<dbReference type="Gene3D" id="3.40.50.1820">
    <property type="entry name" value="alpha/beta hydrolase"/>
    <property type="match status" value="1"/>
</dbReference>
<dbReference type="KEGG" id="ptp:RCA23_c19100"/>
<dbReference type="InterPro" id="IPR050266">
    <property type="entry name" value="AB_hydrolase_sf"/>
</dbReference>
<gene>
    <name evidence="2" type="ORF">RCA23_c19100</name>
</gene>
<evidence type="ECO:0000313" key="2">
    <source>
        <dbReference type="EMBL" id="AII87441.1"/>
    </source>
</evidence>
<sequence length="240" mass="26489">MVLLHEGLGSRDLWRDFPERLSAATGWGVCAYSRAGYGGSDPAALPRPLDYMTREARLVLPEVLNAIGFERGLLMGHSDGATIAAIYAGTVPDPRLCGLVTIAPHFFTEEIGLREIVRAKQAFDSGYLRSRLSRHHHDPDNCFRGWNDAWLHPGFKDWTVSDALDGIGVPVLAIQGAEDQYGTLAQIDEIERRCPTPVERVVLPGCGHDPCYERSEWVLRELSRFCADLDHAPARPGVAS</sequence>
<reference evidence="2 3" key="1">
    <citation type="journal article" date="2014" name="ISME J.">
        <title>Adaptation of an abundant Roseobacter RCA organism to pelagic systems revealed by genomic and transcriptomic analyses.</title>
        <authorList>
            <person name="Voget S."/>
            <person name="Wemheuer B."/>
            <person name="Brinkhoff T."/>
            <person name="Vollmers J."/>
            <person name="Dietrich S."/>
            <person name="Giebel H.A."/>
            <person name="Beardsley C."/>
            <person name="Sardemann C."/>
            <person name="Bakenhus I."/>
            <person name="Billerbeck S."/>
            <person name="Daniel R."/>
            <person name="Simon M."/>
        </authorList>
    </citation>
    <scope>NUCLEOTIDE SEQUENCE [LARGE SCALE GENOMIC DNA]</scope>
    <source>
        <strain evidence="2 3">RCA23</strain>
    </source>
</reference>
<dbReference type="EMBL" id="CP003984">
    <property type="protein sequence ID" value="AII87441.1"/>
    <property type="molecule type" value="Genomic_DNA"/>
</dbReference>
<dbReference type="PANTHER" id="PTHR43798">
    <property type="entry name" value="MONOACYLGLYCEROL LIPASE"/>
    <property type="match status" value="1"/>
</dbReference>
<keyword evidence="3" id="KW-1185">Reference proteome</keyword>
<proteinExistence type="predicted"/>
<name>A0AAN0RJJ5_9RHOB</name>
<dbReference type="InterPro" id="IPR000073">
    <property type="entry name" value="AB_hydrolase_1"/>
</dbReference>
<dbReference type="PANTHER" id="PTHR43798:SF33">
    <property type="entry name" value="HYDROLASE, PUTATIVE (AFU_ORTHOLOGUE AFUA_2G14860)-RELATED"/>
    <property type="match status" value="1"/>
</dbReference>
<dbReference type="Pfam" id="PF12697">
    <property type="entry name" value="Abhydrolase_6"/>
    <property type="match status" value="1"/>
</dbReference>
<feature type="domain" description="AB hydrolase-1" evidence="1">
    <location>
        <begin position="2"/>
        <end position="219"/>
    </location>
</feature>
<protein>
    <submittedName>
        <fullName evidence="2">Alpha/beta hydrolase</fullName>
    </submittedName>
</protein>
<evidence type="ECO:0000313" key="3">
    <source>
        <dbReference type="Proteomes" id="UP000028680"/>
    </source>
</evidence>
<dbReference type="AlphaFoldDB" id="A0AAN0RJJ5"/>
<accession>A0AAN0RJJ5</accession>
<dbReference type="InterPro" id="IPR029058">
    <property type="entry name" value="AB_hydrolase_fold"/>
</dbReference>
<organism evidence="2 3">
    <name type="scientific">Planktomarina temperata RCA23</name>
    <dbReference type="NCBI Taxonomy" id="666509"/>
    <lineage>
        <taxon>Bacteria</taxon>
        <taxon>Pseudomonadati</taxon>
        <taxon>Pseudomonadota</taxon>
        <taxon>Alphaproteobacteria</taxon>
        <taxon>Rhodobacterales</taxon>
        <taxon>Paracoccaceae</taxon>
        <taxon>Planktomarina</taxon>
    </lineage>
</organism>